<keyword evidence="1" id="KW-0106">Calcium</keyword>
<dbReference type="AlphaFoldDB" id="A0AA38WV56"/>
<dbReference type="InterPro" id="IPR002048">
    <property type="entry name" value="EF_hand_dom"/>
</dbReference>
<dbReference type="InterPro" id="IPR011992">
    <property type="entry name" value="EF-hand-dom_pair"/>
</dbReference>
<dbReference type="SUPFAM" id="SSF47473">
    <property type="entry name" value="EF-hand"/>
    <property type="match status" value="1"/>
</dbReference>
<dbReference type="PROSITE" id="PS00018">
    <property type="entry name" value="EF_HAND_1"/>
    <property type="match status" value="2"/>
</dbReference>
<gene>
    <name evidence="3" type="ORF">OSB04_003240</name>
</gene>
<reference evidence="3" key="1">
    <citation type="submission" date="2023-03" db="EMBL/GenBank/DDBJ databases">
        <title>Chromosome-scale reference genome and RAD-based genetic map of yellow starthistle (Centaurea solstitialis) reveal putative structural variation and QTLs associated with invader traits.</title>
        <authorList>
            <person name="Reatini B."/>
            <person name="Cang F.A."/>
            <person name="Jiang Q."/>
            <person name="Mckibben M.T.W."/>
            <person name="Barker M.S."/>
            <person name="Rieseberg L.H."/>
            <person name="Dlugosch K.M."/>
        </authorList>
    </citation>
    <scope>NUCLEOTIDE SEQUENCE</scope>
    <source>
        <strain evidence="3">CAN-66</strain>
        <tissue evidence="3">Leaf</tissue>
    </source>
</reference>
<dbReference type="Gene3D" id="1.10.238.10">
    <property type="entry name" value="EF-hand"/>
    <property type="match status" value="1"/>
</dbReference>
<dbReference type="Pfam" id="PF13202">
    <property type="entry name" value="EF-hand_5"/>
    <property type="match status" value="1"/>
</dbReference>
<proteinExistence type="predicted"/>
<evidence type="ECO:0000313" key="3">
    <source>
        <dbReference type="EMBL" id="KAJ9567274.1"/>
    </source>
</evidence>
<evidence type="ECO:0000313" key="4">
    <source>
        <dbReference type="Proteomes" id="UP001172457"/>
    </source>
</evidence>
<dbReference type="Pfam" id="PF13405">
    <property type="entry name" value="EF-hand_6"/>
    <property type="match status" value="1"/>
</dbReference>
<dbReference type="InterPro" id="IPR018247">
    <property type="entry name" value="EF_Hand_1_Ca_BS"/>
</dbReference>
<dbReference type="Proteomes" id="UP001172457">
    <property type="component" value="Chromosome 1"/>
</dbReference>
<keyword evidence="4" id="KW-1185">Reference proteome</keyword>
<evidence type="ECO:0000256" key="1">
    <source>
        <dbReference type="ARBA" id="ARBA00022837"/>
    </source>
</evidence>
<name>A0AA38WV56_9ASTR</name>
<dbReference type="EMBL" id="JARYMX010000001">
    <property type="protein sequence ID" value="KAJ9567274.1"/>
    <property type="molecule type" value="Genomic_DNA"/>
</dbReference>
<protein>
    <recommendedName>
        <fullName evidence="2">EF-hand domain-containing protein</fullName>
    </recommendedName>
</protein>
<evidence type="ECO:0000259" key="2">
    <source>
        <dbReference type="PROSITE" id="PS50222"/>
    </source>
</evidence>
<comment type="caution">
    <text evidence="3">The sequence shown here is derived from an EMBL/GenBank/DDBJ whole genome shotgun (WGS) entry which is preliminary data.</text>
</comment>
<sequence>MTHKRHVIRTKDLADGKTEMTIKQFEEFLKQFDENKDDRISVDELRQAIRRSGCWAIFAYWKGNRGMKSADINGDGFIDKDEIPKLAEFAEKELNIKIVAY</sequence>
<dbReference type="PROSITE" id="PS50222">
    <property type="entry name" value="EF_HAND_2"/>
    <property type="match status" value="1"/>
</dbReference>
<accession>A0AA38WV56</accession>
<dbReference type="GO" id="GO:0005509">
    <property type="term" value="F:calcium ion binding"/>
    <property type="evidence" value="ECO:0007669"/>
    <property type="project" value="InterPro"/>
</dbReference>
<organism evidence="3 4">
    <name type="scientific">Centaurea solstitialis</name>
    <name type="common">yellow star-thistle</name>
    <dbReference type="NCBI Taxonomy" id="347529"/>
    <lineage>
        <taxon>Eukaryota</taxon>
        <taxon>Viridiplantae</taxon>
        <taxon>Streptophyta</taxon>
        <taxon>Embryophyta</taxon>
        <taxon>Tracheophyta</taxon>
        <taxon>Spermatophyta</taxon>
        <taxon>Magnoliopsida</taxon>
        <taxon>eudicotyledons</taxon>
        <taxon>Gunneridae</taxon>
        <taxon>Pentapetalae</taxon>
        <taxon>asterids</taxon>
        <taxon>campanulids</taxon>
        <taxon>Asterales</taxon>
        <taxon>Asteraceae</taxon>
        <taxon>Carduoideae</taxon>
        <taxon>Cardueae</taxon>
        <taxon>Centaureinae</taxon>
        <taxon>Centaurea</taxon>
    </lineage>
</organism>
<feature type="domain" description="EF-hand" evidence="2">
    <location>
        <begin position="20"/>
        <end position="55"/>
    </location>
</feature>